<name>A0A1Y5P731_9MICO</name>
<proteinExistence type="predicted"/>
<dbReference type="RefSeq" id="WP_295574803.1">
    <property type="nucleotide sequence ID" value="NZ_FLQR01000006.1"/>
</dbReference>
<evidence type="ECO:0000313" key="2">
    <source>
        <dbReference type="EMBL" id="SBS71738.1"/>
    </source>
</evidence>
<protein>
    <recommendedName>
        <fullName evidence="1">Cucumopine synthase C-terminal helical bundle domain-containing protein</fullName>
    </recommendedName>
</protein>
<dbReference type="EMBL" id="FLQR01000006">
    <property type="protein sequence ID" value="SBS71738.1"/>
    <property type="molecule type" value="Genomic_DNA"/>
</dbReference>
<dbReference type="Pfam" id="PF18631">
    <property type="entry name" value="Cucumopine_C"/>
    <property type="match status" value="1"/>
</dbReference>
<dbReference type="AlphaFoldDB" id="A0A1Y5P731"/>
<feature type="domain" description="Cucumopine synthase C-terminal helical bundle" evidence="1">
    <location>
        <begin position="4"/>
        <end position="141"/>
    </location>
</feature>
<accession>A0A1Y5P731</accession>
<gene>
    <name evidence="2" type="ORF">MIPYR_20191</name>
</gene>
<sequence length="162" mass="18266">MSLVDDVIAELDAERERIWLTLPEDVRDLGNGIIPRLTGPKKQYFTSLLYAEGEARTLADEILWGFIEVSHDPETDLATMKKLVTQIIDYKADFFDFVGLPLTCKWIHRYAEGARAAETLEEFAAVTGAALSYTNRVHMWIQSVFPWGIATAFPRADAKQTA</sequence>
<evidence type="ECO:0000259" key="1">
    <source>
        <dbReference type="Pfam" id="PF18631"/>
    </source>
</evidence>
<organism evidence="2">
    <name type="scientific">uncultured Microbacterium sp</name>
    <dbReference type="NCBI Taxonomy" id="191216"/>
    <lineage>
        <taxon>Bacteria</taxon>
        <taxon>Bacillati</taxon>
        <taxon>Actinomycetota</taxon>
        <taxon>Actinomycetes</taxon>
        <taxon>Micrococcales</taxon>
        <taxon>Microbacteriaceae</taxon>
        <taxon>Microbacterium</taxon>
        <taxon>environmental samples</taxon>
    </lineage>
</organism>
<reference evidence="2" key="1">
    <citation type="submission" date="2016-03" db="EMBL/GenBank/DDBJ databases">
        <authorList>
            <person name="Ploux O."/>
        </authorList>
    </citation>
    <scope>NUCLEOTIDE SEQUENCE</scope>
    <source>
        <strain evidence="2">UC1</strain>
    </source>
</reference>
<dbReference type="InterPro" id="IPR040602">
    <property type="entry name" value="Cucumopine_C"/>
</dbReference>